<accession>A0A8T0I1D1</accession>
<reference evidence="1" key="1">
    <citation type="submission" date="2020-06" db="EMBL/GenBank/DDBJ databases">
        <title>WGS assembly of Ceratodon purpureus strain R40.</title>
        <authorList>
            <person name="Carey S.B."/>
            <person name="Jenkins J."/>
            <person name="Shu S."/>
            <person name="Lovell J.T."/>
            <person name="Sreedasyam A."/>
            <person name="Maumus F."/>
            <person name="Tiley G.P."/>
            <person name="Fernandez-Pozo N."/>
            <person name="Barry K."/>
            <person name="Chen C."/>
            <person name="Wang M."/>
            <person name="Lipzen A."/>
            <person name="Daum C."/>
            <person name="Saski C.A."/>
            <person name="Payton A.C."/>
            <person name="Mcbreen J.C."/>
            <person name="Conrad R.E."/>
            <person name="Kollar L.M."/>
            <person name="Olsson S."/>
            <person name="Huttunen S."/>
            <person name="Landis J.B."/>
            <person name="Wickett N.J."/>
            <person name="Johnson M.G."/>
            <person name="Rensing S.A."/>
            <person name="Grimwood J."/>
            <person name="Schmutz J."/>
            <person name="Mcdaniel S.F."/>
        </authorList>
    </citation>
    <scope>NUCLEOTIDE SEQUENCE</scope>
    <source>
        <strain evidence="1">R40</strain>
    </source>
</reference>
<comment type="caution">
    <text evidence="1">The sequence shown here is derived from an EMBL/GenBank/DDBJ whole genome shotgun (WGS) entry which is preliminary data.</text>
</comment>
<protein>
    <submittedName>
        <fullName evidence="1">Uncharacterized protein</fullName>
    </submittedName>
</protein>
<dbReference type="Proteomes" id="UP000822688">
    <property type="component" value="Chromosome 5"/>
</dbReference>
<sequence>MQAWLIGDVTRTLPSCDQFGTLRPGSDHVIRLHGFEEPCRCHWRVQGLAERSMPDLQKTIGEARVLL</sequence>
<organism evidence="1 2">
    <name type="scientific">Ceratodon purpureus</name>
    <name type="common">Fire moss</name>
    <name type="synonym">Dicranum purpureum</name>
    <dbReference type="NCBI Taxonomy" id="3225"/>
    <lineage>
        <taxon>Eukaryota</taxon>
        <taxon>Viridiplantae</taxon>
        <taxon>Streptophyta</taxon>
        <taxon>Embryophyta</taxon>
        <taxon>Bryophyta</taxon>
        <taxon>Bryophytina</taxon>
        <taxon>Bryopsida</taxon>
        <taxon>Dicranidae</taxon>
        <taxon>Pseudoditrichales</taxon>
        <taxon>Ditrichaceae</taxon>
        <taxon>Ceratodon</taxon>
    </lineage>
</organism>
<proteinExistence type="predicted"/>
<keyword evidence="2" id="KW-1185">Reference proteome</keyword>
<dbReference type="AlphaFoldDB" id="A0A8T0I1D1"/>
<evidence type="ECO:0000313" key="2">
    <source>
        <dbReference type="Proteomes" id="UP000822688"/>
    </source>
</evidence>
<dbReference type="EMBL" id="CM026425">
    <property type="protein sequence ID" value="KAG0577254.1"/>
    <property type="molecule type" value="Genomic_DNA"/>
</dbReference>
<evidence type="ECO:0000313" key="1">
    <source>
        <dbReference type="EMBL" id="KAG0577254.1"/>
    </source>
</evidence>
<gene>
    <name evidence="1" type="ORF">KC19_5G142300</name>
</gene>
<name>A0A8T0I1D1_CERPU</name>